<dbReference type="KEGG" id="mfy:HH212_12900"/>
<comment type="caution">
    <text evidence="9">Lacks conserved residue(s) required for the propagation of feature annotation.</text>
</comment>
<evidence type="ECO:0000256" key="2">
    <source>
        <dbReference type="ARBA" id="ARBA00010942"/>
    </source>
</evidence>
<dbReference type="EMBL" id="CP051685">
    <property type="protein sequence ID" value="QJE00811.1"/>
    <property type="molecule type" value="Genomic_DNA"/>
</dbReference>
<dbReference type="RefSeq" id="WP_170202842.1">
    <property type="nucleotide sequence ID" value="NZ_CP051685.1"/>
</dbReference>
<dbReference type="Gene3D" id="1.20.1640.10">
    <property type="entry name" value="Multidrug efflux transporter AcrB transmembrane domain"/>
    <property type="match status" value="2"/>
</dbReference>
<evidence type="ECO:0000256" key="5">
    <source>
        <dbReference type="ARBA" id="ARBA00022519"/>
    </source>
</evidence>
<dbReference type="NCBIfam" id="NF000282">
    <property type="entry name" value="RND_permease_1"/>
    <property type="match status" value="1"/>
</dbReference>
<dbReference type="FunFam" id="3.30.70.1430:FF:000001">
    <property type="entry name" value="Efflux pump membrane transporter"/>
    <property type="match status" value="1"/>
</dbReference>
<dbReference type="SUPFAM" id="SSF82866">
    <property type="entry name" value="Multidrug efflux transporter AcrB transmembrane domain"/>
    <property type="match status" value="2"/>
</dbReference>
<dbReference type="SUPFAM" id="SSF82693">
    <property type="entry name" value="Multidrug efflux transporter AcrB pore domain, PN1, PN2, PC1 and PC2 subdomains"/>
    <property type="match status" value="4"/>
</dbReference>
<comment type="subcellular location">
    <subcellularLocation>
        <location evidence="1 9">Cell inner membrane</location>
        <topology evidence="1 9">Multi-pass membrane protein</topology>
    </subcellularLocation>
</comment>
<dbReference type="Gene3D" id="3.30.70.1320">
    <property type="entry name" value="Multidrug efflux transporter AcrB pore domain like"/>
    <property type="match status" value="1"/>
</dbReference>
<feature type="transmembrane region" description="Helical" evidence="9">
    <location>
        <begin position="434"/>
        <end position="458"/>
    </location>
</feature>
<feature type="transmembrane region" description="Helical" evidence="9">
    <location>
        <begin position="894"/>
        <end position="914"/>
    </location>
</feature>
<dbReference type="PROSITE" id="PS50156">
    <property type="entry name" value="SSD"/>
    <property type="match status" value="1"/>
</dbReference>
<dbReference type="GO" id="GO:0005886">
    <property type="term" value="C:plasma membrane"/>
    <property type="evidence" value="ECO:0007669"/>
    <property type="project" value="UniProtKB-SubCell"/>
</dbReference>
<keyword evidence="6 9" id="KW-0812">Transmembrane</keyword>
<dbReference type="SUPFAM" id="SSF82714">
    <property type="entry name" value="Multidrug efflux transporter AcrB TolC docking domain, DN and DC subdomains"/>
    <property type="match status" value="2"/>
</dbReference>
<feature type="transmembrane region" description="Helical" evidence="9">
    <location>
        <begin position="394"/>
        <end position="413"/>
    </location>
</feature>
<dbReference type="Pfam" id="PF00873">
    <property type="entry name" value="ACR_tran"/>
    <property type="match status" value="1"/>
</dbReference>
<dbReference type="InterPro" id="IPR004764">
    <property type="entry name" value="MdtF-like"/>
</dbReference>
<feature type="domain" description="SSD" evidence="11">
    <location>
        <begin position="370"/>
        <end position="495"/>
    </location>
</feature>
<feature type="transmembrane region" description="Helical" evidence="9">
    <location>
        <begin position="470"/>
        <end position="493"/>
    </location>
</feature>
<feature type="transmembrane region" description="Helical" evidence="9">
    <location>
        <begin position="366"/>
        <end position="388"/>
    </location>
</feature>
<evidence type="ECO:0000256" key="7">
    <source>
        <dbReference type="ARBA" id="ARBA00022989"/>
    </source>
</evidence>
<dbReference type="Proteomes" id="UP000502415">
    <property type="component" value="Chromosome"/>
</dbReference>
<feature type="transmembrane region" description="Helical" evidence="9">
    <location>
        <begin position="533"/>
        <end position="552"/>
    </location>
</feature>
<dbReference type="GO" id="GO:0015562">
    <property type="term" value="F:efflux transmembrane transporter activity"/>
    <property type="evidence" value="ECO:0007669"/>
    <property type="project" value="InterPro"/>
</dbReference>
<dbReference type="GO" id="GO:0009636">
    <property type="term" value="P:response to toxic substance"/>
    <property type="evidence" value="ECO:0007669"/>
    <property type="project" value="UniProtKB-ARBA"/>
</dbReference>
<protein>
    <recommendedName>
        <fullName evidence="9">Efflux pump membrane transporter</fullName>
    </recommendedName>
</protein>
<accession>A0A7Z2VWN2</accession>
<feature type="transmembrane region" description="Helical" evidence="9">
    <location>
        <begin position="340"/>
        <end position="359"/>
    </location>
</feature>
<keyword evidence="4" id="KW-1003">Cell membrane</keyword>
<evidence type="ECO:0000256" key="6">
    <source>
        <dbReference type="ARBA" id="ARBA00022692"/>
    </source>
</evidence>
<evidence type="ECO:0000256" key="9">
    <source>
        <dbReference type="RuleBase" id="RU364070"/>
    </source>
</evidence>
<feature type="transmembrane region" description="Helical" evidence="9">
    <location>
        <begin position="870"/>
        <end position="887"/>
    </location>
</feature>
<dbReference type="PANTHER" id="PTHR32063">
    <property type="match status" value="1"/>
</dbReference>
<evidence type="ECO:0000256" key="1">
    <source>
        <dbReference type="ARBA" id="ARBA00004429"/>
    </source>
</evidence>
<feature type="region of interest" description="Disordered" evidence="10">
    <location>
        <begin position="1031"/>
        <end position="1070"/>
    </location>
</feature>
<comment type="similarity">
    <text evidence="2 9">Belongs to the resistance-nodulation-cell division (RND) (TC 2.A.6) family.</text>
</comment>
<proteinExistence type="inferred from homology"/>
<evidence type="ECO:0000256" key="3">
    <source>
        <dbReference type="ARBA" id="ARBA00022448"/>
    </source>
</evidence>
<dbReference type="PRINTS" id="PR00702">
    <property type="entry name" value="ACRIFLAVINRP"/>
</dbReference>
<dbReference type="InterPro" id="IPR027463">
    <property type="entry name" value="AcrB_DN_DC_subdom"/>
</dbReference>
<evidence type="ECO:0000259" key="11">
    <source>
        <dbReference type="PROSITE" id="PS50156"/>
    </source>
</evidence>
<evidence type="ECO:0000256" key="10">
    <source>
        <dbReference type="SAM" id="MobiDB-lite"/>
    </source>
</evidence>
<keyword evidence="8 9" id="KW-0472">Membrane</keyword>
<keyword evidence="13" id="KW-1185">Reference proteome</keyword>
<feature type="transmembrane region" description="Helical" evidence="9">
    <location>
        <begin position="997"/>
        <end position="1023"/>
    </location>
</feature>
<sequence>MAQFFIARPIFAIVLAILIMLGGGLSIATLPVEQFPPVAPPSVQINASYAGASASTMQNTVVQVIEQQMSGIDKLMYLASTSDDSGRSTTTLTFETGADPDIAQVQVQNKLQLAMPQLPAQVQQAGVRVTKSSSSFLMVIGFISLDHSMTKYDIANFLVSKVQDPISRVNGVGDLNVYGTQYAMRVWLDLSKLNSFALNPTDVTSALTAQNVQVSAGQLGGLPAAGNPQLAATVTESTLLRTAEDFGAVVLKAQQNGALVRLRDVARIERGAENFIVDNKYNGVPSSGLGIQLAPGANALDTAKLIRARIAELEPIFPRGLKAVYPNDVTPFIQVSIEEVIKTLVEGIVLVVLVMYLFMQNIRATLIPSITVPVVLLGTFGLMAALGFTINTLSMFGLVLAIGLLVDDAIVVVENVERIMREEKLEAKEATSKAMGQIGSALIGVAMVLCAVFVPVAFSPGTVGAIYRQFALTIVASMLLSVFVALSLTPALCATMLRHSDEHTHGFFGWFNRAFERTRDQYVKRTEQVSKRWIVWMLVYAGIVAAVALLFLRLPTSFLPDEDQGYLFVQVQAPPGATQNRTGQVLDQISQYLLREESGMVTAAFTVNGNNNAGRSQSQGQIFVRLKEWDERKDDALSVEALSGRIKKRFGSSNVAVIFPTSPPPIRGLGNAAGFDFQLMDRGGLGHDALAQARDQLLARARSHPALAQVRYNGVADSPGFKVDVDRDKAGALGVNPSDIDQAFSIAWGSRYVNNFLDMDNRIKRVYVQADAPFRMDEDDLAKLYVRSGSGSMVPLTAVSTSRWTSGPSQLQRYNGVESMNLQGQGAPGRSSGDAMAAMEELARALPKGIGFEWTGTSYQQQQAGNQAPLLYALSILVVFLSLAALYESWSIPIAVILVVPLGVLGAVLATMTRGLTNDVYFQVGLLVTIGLSAKNAILVAEFAHTRQGEGLSAQDAATEAAHMRLRPILMTSLAFILGVLPLALARGAGAASQHAIGTGVIGGMLAATFVATLMIPMFYVVVDKVFGRHGKHKEKGKPGQDKAAPRKVVLQKTAPEDTVSDKPTLADEH</sequence>
<dbReference type="InterPro" id="IPR001036">
    <property type="entry name" value="Acrflvin-R"/>
</dbReference>
<dbReference type="NCBIfam" id="TIGR00915">
    <property type="entry name" value="2A0602"/>
    <property type="match status" value="1"/>
</dbReference>
<dbReference type="GO" id="GO:0042910">
    <property type="term" value="F:xenobiotic transmembrane transporter activity"/>
    <property type="evidence" value="ECO:0007669"/>
    <property type="project" value="TreeGrafter"/>
</dbReference>
<feature type="transmembrane region" description="Helical" evidence="9">
    <location>
        <begin position="920"/>
        <end position="945"/>
    </location>
</feature>
<dbReference type="AlphaFoldDB" id="A0A7Z2VWN2"/>
<feature type="transmembrane region" description="Helical" evidence="9">
    <location>
        <begin position="966"/>
        <end position="985"/>
    </location>
</feature>
<organism evidence="12 13">
    <name type="scientific">Massilia forsythiae</name>
    <dbReference type="NCBI Taxonomy" id="2728020"/>
    <lineage>
        <taxon>Bacteria</taxon>
        <taxon>Pseudomonadati</taxon>
        <taxon>Pseudomonadota</taxon>
        <taxon>Betaproteobacteria</taxon>
        <taxon>Burkholderiales</taxon>
        <taxon>Oxalobacteraceae</taxon>
        <taxon>Telluria group</taxon>
        <taxon>Massilia</taxon>
    </lineage>
</organism>
<gene>
    <name evidence="12" type="ORF">HH212_12900</name>
</gene>
<evidence type="ECO:0000313" key="12">
    <source>
        <dbReference type="EMBL" id="QJE00811.1"/>
    </source>
</evidence>
<keyword evidence="5 9" id="KW-0997">Cell inner membrane</keyword>
<dbReference type="Gene3D" id="3.30.70.1430">
    <property type="entry name" value="Multidrug efflux transporter AcrB pore domain"/>
    <property type="match status" value="2"/>
</dbReference>
<keyword evidence="7 9" id="KW-1133">Transmembrane helix</keyword>
<dbReference type="FunFam" id="1.20.1640.10:FF:000001">
    <property type="entry name" value="Efflux pump membrane transporter"/>
    <property type="match status" value="1"/>
</dbReference>
<evidence type="ECO:0000256" key="8">
    <source>
        <dbReference type="ARBA" id="ARBA00023136"/>
    </source>
</evidence>
<evidence type="ECO:0000256" key="4">
    <source>
        <dbReference type="ARBA" id="ARBA00022475"/>
    </source>
</evidence>
<keyword evidence="3 9" id="KW-0813">Transport</keyword>
<dbReference type="InterPro" id="IPR000731">
    <property type="entry name" value="SSD"/>
</dbReference>
<reference evidence="12 13" key="1">
    <citation type="submission" date="2020-04" db="EMBL/GenBank/DDBJ databases">
        <title>Genome sequencing of novel species.</title>
        <authorList>
            <person name="Heo J."/>
            <person name="Kim S.-J."/>
            <person name="Kim J.-S."/>
            <person name="Hong S.-B."/>
            <person name="Kwon S.-W."/>
        </authorList>
    </citation>
    <scope>NUCLEOTIDE SEQUENCE [LARGE SCALE GENOMIC DNA]</scope>
    <source>
        <strain evidence="12 13">GN2-R2</strain>
    </source>
</reference>
<dbReference type="Gene3D" id="3.30.70.1440">
    <property type="entry name" value="Multidrug efflux transporter AcrB pore domain"/>
    <property type="match status" value="1"/>
</dbReference>
<name>A0A7Z2VWN2_9BURK</name>
<evidence type="ECO:0000313" key="13">
    <source>
        <dbReference type="Proteomes" id="UP000502415"/>
    </source>
</evidence>
<dbReference type="Gene3D" id="3.30.2090.10">
    <property type="entry name" value="Multidrug efflux transporter AcrB TolC docking domain, DN and DC subdomains"/>
    <property type="match status" value="2"/>
</dbReference>
<dbReference type="PANTHER" id="PTHR32063:SF13">
    <property type="entry name" value="MULTIDRUG EFFLUX PUMP SUBUNIT ACRB-RELATED"/>
    <property type="match status" value="1"/>
</dbReference>